<proteinExistence type="predicted"/>
<reference evidence="1" key="1">
    <citation type="journal article" date="2014" name="Front. Microbiol.">
        <title>High frequency of phylogenetically diverse reductive dehalogenase-homologous genes in deep subseafloor sedimentary metagenomes.</title>
        <authorList>
            <person name="Kawai M."/>
            <person name="Futagami T."/>
            <person name="Toyoda A."/>
            <person name="Takaki Y."/>
            <person name="Nishi S."/>
            <person name="Hori S."/>
            <person name="Arai W."/>
            <person name="Tsubouchi T."/>
            <person name="Morono Y."/>
            <person name="Uchiyama I."/>
            <person name="Ito T."/>
            <person name="Fujiyama A."/>
            <person name="Inagaki F."/>
            <person name="Takami H."/>
        </authorList>
    </citation>
    <scope>NUCLEOTIDE SEQUENCE</scope>
    <source>
        <strain evidence="1">Expedition CK06-06</strain>
    </source>
</reference>
<feature type="non-terminal residue" evidence="1">
    <location>
        <position position="254"/>
    </location>
</feature>
<feature type="non-terminal residue" evidence="1">
    <location>
        <position position="1"/>
    </location>
</feature>
<dbReference type="EMBL" id="BARS01040162">
    <property type="protein sequence ID" value="GAG32718.1"/>
    <property type="molecule type" value="Genomic_DNA"/>
</dbReference>
<gene>
    <name evidence="1" type="ORF">S01H1_61267</name>
</gene>
<accession>X0X7T5</accession>
<protein>
    <submittedName>
        <fullName evidence="1">Uncharacterized protein</fullName>
    </submittedName>
</protein>
<evidence type="ECO:0000313" key="1">
    <source>
        <dbReference type="EMBL" id="GAG32718.1"/>
    </source>
</evidence>
<sequence length="254" mass="28737">LGPWKGVRGTVAQWDQVIADAWGALAGQLRQVDPASARDFLNEMAVRRRQAQAEVDKLISMNATGYPTTFREEFVPPGRVKRIARTAAAAAKLDPTNETAAFVNIKFNLVLRETVLRKDPAMGRRLMLPIVRDMARYLRHFHGNRQFRKEVAQLGMNANGWVLHEKNPSPADARAVEACAELLALTIPMPELSWTNREYMSEKVCRVYQAMRQAGIDQQTCRQWRDRRFRQIDERLGAMRLAGESGAAYACVVN</sequence>
<organism evidence="1">
    <name type="scientific">marine sediment metagenome</name>
    <dbReference type="NCBI Taxonomy" id="412755"/>
    <lineage>
        <taxon>unclassified sequences</taxon>
        <taxon>metagenomes</taxon>
        <taxon>ecological metagenomes</taxon>
    </lineage>
</organism>
<name>X0X7T5_9ZZZZ</name>
<dbReference type="AlphaFoldDB" id="X0X7T5"/>
<comment type="caution">
    <text evidence="1">The sequence shown here is derived from an EMBL/GenBank/DDBJ whole genome shotgun (WGS) entry which is preliminary data.</text>
</comment>